<evidence type="ECO:0000313" key="2">
    <source>
        <dbReference type="Proteomes" id="UP000465812"/>
    </source>
</evidence>
<reference evidence="1 2" key="1">
    <citation type="journal article" date="2019" name="Emerg. Microbes Infect.">
        <title>Comprehensive subspecies identification of 175 nontuberculous mycobacteria species based on 7547 genomic profiles.</title>
        <authorList>
            <person name="Matsumoto Y."/>
            <person name="Kinjo T."/>
            <person name="Motooka D."/>
            <person name="Nabeya D."/>
            <person name="Jung N."/>
            <person name="Uechi K."/>
            <person name="Horii T."/>
            <person name="Iida T."/>
            <person name="Fujita J."/>
            <person name="Nakamura S."/>
        </authorList>
    </citation>
    <scope>NUCLEOTIDE SEQUENCE [LARGE SCALE GENOMIC DNA]</scope>
    <source>
        <strain evidence="1 2">JCM 18113</strain>
    </source>
</reference>
<evidence type="ECO:0000313" key="1">
    <source>
        <dbReference type="EMBL" id="BBY38926.1"/>
    </source>
</evidence>
<name>A0ABN6ABD1_MYCNT</name>
<dbReference type="EMBL" id="AP022590">
    <property type="protein sequence ID" value="BBY38926.1"/>
    <property type="molecule type" value="Genomic_DNA"/>
</dbReference>
<keyword evidence="2" id="KW-1185">Reference proteome</keyword>
<gene>
    <name evidence="1" type="ORF">MMAN_30600</name>
</gene>
<proteinExistence type="predicted"/>
<accession>A0ABN6ABD1</accession>
<protein>
    <submittedName>
        <fullName evidence="1">Uncharacterized protein</fullName>
    </submittedName>
</protein>
<organism evidence="1 2">
    <name type="scientific">Mycobacterium mantenii</name>
    <dbReference type="NCBI Taxonomy" id="560555"/>
    <lineage>
        <taxon>Bacteria</taxon>
        <taxon>Bacillati</taxon>
        <taxon>Actinomycetota</taxon>
        <taxon>Actinomycetes</taxon>
        <taxon>Mycobacteriales</taxon>
        <taxon>Mycobacteriaceae</taxon>
        <taxon>Mycobacterium</taxon>
        <taxon>Mycobacterium avium complex (MAC)</taxon>
    </lineage>
</organism>
<dbReference type="Proteomes" id="UP000465812">
    <property type="component" value="Chromosome"/>
</dbReference>
<sequence length="78" mass="7853">MTASLAYSANPTASWVDLPGPNPVMVRRQLSAPPFTGTAAPTGANTVGAPSVTSLVIIANAPIVAVSVPIDRNDHVGC</sequence>